<organism evidence="11 12">
    <name type="scientific">Limulus polyphemus</name>
    <name type="common">Atlantic horseshoe crab</name>
    <dbReference type="NCBI Taxonomy" id="6850"/>
    <lineage>
        <taxon>Eukaryota</taxon>
        <taxon>Metazoa</taxon>
        <taxon>Ecdysozoa</taxon>
        <taxon>Arthropoda</taxon>
        <taxon>Chelicerata</taxon>
        <taxon>Merostomata</taxon>
        <taxon>Xiphosura</taxon>
        <taxon>Limulidae</taxon>
        <taxon>Limulus</taxon>
    </lineage>
</organism>
<keyword evidence="11" id="KW-1185">Reference proteome</keyword>
<sequence length="293" mass="34195">LHPSFQLTTDHRVGDWPLMSSPLPTIALILLYLSCVWLGPQLMVSRQPFELKWILVFYNLAIMLLNLYIGCELLYCALYRKYSWLCQLVDTSPNPHEVRIAKALWWYYFSKCIEFLDTIFFILRKKNRQLTFLHVYHHSTMFGLWWIGVKWVPGGSAVPGAMANCFVHVLMYLYYALSAFGPAIKPYLCWKKYITIIQLVQFSAAMALGIYAIVTNCPFTRWMEYAFVAYTFSFIILFGDFYRKNYKRAQATSAKNKDKNISSNFELEKKKGLVGNALFPSGNNNSKNKFYRE</sequence>
<keyword evidence="7 10" id="KW-0443">Lipid metabolism</keyword>
<evidence type="ECO:0000256" key="4">
    <source>
        <dbReference type="ARBA" id="ARBA00022692"/>
    </source>
</evidence>
<gene>
    <name evidence="12" type="primary">LOC106473188</name>
</gene>
<keyword evidence="3 10" id="KW-0808">Transferase</keyword>
<feature type="non-terminal residue" evidence="12">
    <location>
        <position position="1"/>
    </location>
</feature>
<evidence type="ECO:0000256" key="6">
    <source>
        <dbReference type="ARBA" id="ARBA00022989"/>
    </source>
</evidence>
<evidence type="ECO:0000256" key="10">
    <source>
        <dbReference type="RuleBase" id="RU361115"/>
    </source>
</evidence>
<evidence type="ECO:0000256" key="7">
    <source>
        <dbReference type="ARBA" id="ARBA00023098"/>
    </source>
</evidence>
<dbReference type="EC" id="2.3.1.199" evidence="10"/>
<dbReference type="GeneID" id="106473188"/>
<keyword evidence="9 10" id="KW-0275">Fatty acid biosynthesis</keyword>
<keyword evidence="2 10" id="KW-0444">Lipid biosynthesis</keyword>
<keyword evidence="4 10" id="KW-0812">Transmembrane</keyword>
<feature type="transmembrane region" description="Helical" evidence="10">
    <location>
        <begin position="225"/>
        <end position="242"/>
    </location>
</feature>
<comment type="catalytic activity">
    <reaction evidence="10">
        <text>a very-long-chain acyl-CoA + malonyl-CoA + H(+) = a very-long-chain 3-oxoacyl-CoA + CO2 + CoA</text>
        <dbReference type="Rhea" id="RHEA:32727"/>
        <dbReference type="ChEBI" id="CHEBI:15378"/>
        <dbReference type="ChEBI" id="CHEBI:16526"/>
        <dbReference type="ChEBI" id="CHEBI:57287"/>
        <dbReference type="ChEBI" id="CHEBI:57384"/>
        <dbReference type="ChEBI" id="CHEBI:90725"/>
        <dbReference type="ChEBI" id="CHEBI:90736"/>
        <dbReference type="EC" id="2.3.1.199"/>
    </reaction>
</comment>
<dbReference type="InterPro" id="IPR002076">
    <property type="entry name" value="ELO_fam"/>
</dbReference>
<feature type="transmembrane region" description="Helical" evidence="10">
    <location>
        <begin position="20"/>
        <end position="39"/>
    </location>
</feature>
<keyword evidence="8 10" id="KW-0472">Membrane</keyword>
<dbReference type="PANTHER" id="PTHR11157">
    <property type="entry name" value="FATTY ACID ACYL TRANSFERASE-RELATED"/>
    <property type="match status" value="1"/>
</dbReference>
<dbReference type="RefSeq" id="XP_022257384.1">
    <property type="nucleotide sequence ID" value="XM_022401676.1"/>
</dbReference>
<feature type="transmembrane region" description="Helical" evidence="10">
    <location>
        <begin position="193"/>
        <end position="213"/>
    </location>
</feature>
<dbReference type="PANTHER" id="PTHR11157:SF12">
    <property type="entry name" value="ELONGATION OF VERY LONG CHAIN FATTY ACIDS PROTEIN 4"/>
    <property type="match status" value="1"/>
</dbReference>
<protein>
    <recommendedName>
        <fullName evidence="10">Elongation of very long chain fatty acids protein</fullName>
        <ecNumber evidence="10">2.3.1.199</ecNumber>
    </recommendedName>
    <alternativeName>
        <fullName evidence="10">Very-long-chain 3-oxoacyl-CoA synthase</fullName>
    </alternativeName>
</protein>
<evidence type="ECO:0000256" key="8">
    <source>
        <dbReference type="ARBA" id="ARBA00023136"/>
    </source>
</evidence>
<dbReference type="Proteomes" id="UP000694941">
    <property type="component" value="Unplaced"/>
</dbReference>
<accession>A0ABM1TNC8</accession>
<keyword evidence="6 10" id="KW-1133">Transmembrane helix</keyword>
<evidence type="ECO:0000313" key="11">
    <source>
        <dbReference type="Proteomes" id="UP000694941"/>
    </source>
</evidence>
<dbReference type="Pfam" id="PF01151">
    <property type="entry name" value="ELO"/>
    <property type="match status" value="1"/>
</dbReference>
<dbReference type="PROSITE" id="PS01188">
    <property type="entry name" value="ELO"/>
    <property type="match status" value="1"/>
</dbReference>
<evidence type="ECO:0000256" key="5">
    <source>
        <dbReference type="ARBA" id="ARBA00022832"/>
    </source>
</evidence>
<feature type="transmembrane region" description="Helical" evidence="10">
    <location>
        <begin position="130"/>
        <end position="149"/>
    </location>
</feature>
<evidence type="ECO:0000256" key="3">
    <source>
        <dbReference type="ARBA" id="ARBA00022679"/>
    </source>
</evidence>
<keyword evidence="5 10" id="KW-0276">Fatty acid metabolism</keyword>
<dbReference type="InterPro" id="IPR030457">
    <property type="entry name" value="ELO_CS"/>
</dbReference>
<feature type="transmembrane region" description="Helical" evidence="10">
    <location>
        <begin position="51"/>
        <end position="75"/>
    </location>
</feature>
<evidence type="ECO:0000256" key="9">
    <source>
        <dbReference type="ARBA" id="ARBA00023160"/>
    </source>
</evidence>
<comment type="similarity">
    <text evidence="10">Belongs to the ELO family.</text>
</comment>
<comment type="subcellular location">
    <subcellularLocation>
        <location evidence="1">Membrane</location>
        <topology evidence="1">Multi-pass membrane protein</topology>
    </subcellularLocation>
</comment>
<name>A0ABM1TNC8_LIMPO</name>
<evidence type="ECO:0000313" key="12">
    <source>
        <dbReference type="RefSeq" id="XP_022257384.1"/>
    </source>
</evidence>
<feature type="transmembrane region" description="Helical" evidence="10">
    <location>
        <begin position="161"/>
        <end position="181"/>
    </location>
</feature>
<evidence type="ECO:0000256" key="1">
    <source>
        <dbReference type="ARBA" id="ARBA00004141"/>
    </source>
</evidence>
<reference evidence="12" key="1">
    <citation type="submission" date="2025-08" db="UniProtKB">
        <authorList>
            <consortium name="RefSeq"/>
        </authorList>
    </citation>
    <scope>IDENTIFICATION</scope>
    <source>
        <tissue evidence="12">Muscle</tissue>
    </source>
</reference>
<evidence type="ECO:0000256" key="2">
    <source>
        <dbReference type="ARBA" id="ARBA00022516"/>
    </source>
</evidence>
<proteinExistence type="inferred from homology"/>
<feature type="transmembrane region" description="Helical" evidence="10">
    <location>
        <begin position="105"/>
        <end position="123"/>
    </location>
</feature>